<protein>
    <submittedName>
        <fullName evidence="4">G-patch domain family protein</fullName>
    </submittedName>
</protein>
<feature type="compositionally biased region" description="Basic residues" evidence="2">
    <location>
        <begin position="74"/>
        <end position="83"/>
    </location>
</feature>
<dbReference type="VEuPathDB" id="TriTrypDB:LdBPK_170910.1"/>
<evidence type="ECO:0000259" key="3">
    <source>
        <dbReference type="PROSITE" id="PS50174"/>
    </source>
</evidence>
<dbReference type="SMART" id="SM00443">
    <property type="entry name" value="G_patch"/>
    <property type="match status" value="1"/>
</dbReference>
<dbReference type="GO" id="GO:0005730">
    <property type="term" value="C:nucleolus"/>
    <property type="evidence" value="ECO:0007669"/>
    <property type="project" value="TreeGrafter"/>
</dbReference>
<feature type="compositionally biased region" description="Basic and acidic residues" evidence="2">
    <location>
        <begin position="7"/>
        <end position="21"/>
    </location>
</feature>
<feature type="domain" description="G-patch" evidence="3">
    <location>
        <begin position="1"/>
        <end position="49"/>
    </location>
</feature>
<evidence type="ECO:0000256" key="1">
    <source>
        <dbReference type="SAM" id="Coils"/>
    </source>
</evidence>
<feature type="compositionally biased region" description="Basic and acidic residues" evidence="2">
    <location>
        <begin position="153"/>
        <end position="172"/>
    </location>
</feature>
<dbReference type="PROSITE" id="PS50174">
    <property type="entry name" value="G_PATCH"/>
    <property type="match status" value="1"/>
</dbReference>
<evidence type="ECO:0000256" key="2">
    <source>
        <dbReference type="SAM" id="MobiDB-lite"/>
    </source>
</evidence>
<evidence type="ECO:0000313" key="4">
    <source>
        <dbReference type="EMBL" id="TPP55083.1"/>
    </source>
</evidence>
<dbReference type="VEuPathDB" id="TriTrypDB:LDHU3_17.1310"/>
<comment type="caution">
    <text evidence="4">The sequence shown here is derived from an EMBL/GenBank/DDBJ whole genome shotgun (WGS) entry which is preliminary data.</text>
</comment>
<dbReference type="VEuPathDB" id="TriTrypDB:LdCL_170015000"/>
<feature type="compositionally biased region" description="Low complexity" evidence="2">
    <location>
        <begin position="142"/>
        <end position="151"/>
    </location>
</feature>
<dbReference type="PANTHER" id="PTHR23149">
    <property type="entry name" value="G PATCH DOMAIN CONTAINING PROTEIN"/>
    <property type="match status" value="1"/>
</dbReference>
<dbReference type="Pfam" id="PF01585">
    <property type="entry name" value="G-patch"/>
    <property type="match status" value="1"/>
</dbReference>
<feature type="region of interest" description="Disordered" evidence="2">
    <location>
        <begin position="73"/>
        <end position="172"/>
    </location>
</feature>
<reference evidence="5" key="1">
    <citation type="submission" date="2019-02" db="EMBL/GenBank/DDBJ databases">
        <title>FDA dAtabase for Regulatory Grade micrObial Sequences (FDA-ARGOS): Supporting development and validation of Infectious Disease Dx tests.</title>
        <authorList>
            <person name="Duncan R."/>
            <person name="Fisher C."/>
            <person name="Tallon L."/>
            <person name="Sadzewicz L."/>
            <person name="Sengamalay N."/>
            <person name="Ott S."/>
            <person name="Godinez A."/>
            <person name="Nagaraj S."/>
            <person name="Vavikolanu K."/>
            <person name="Vyas G."/>
            <person name="Nadendla S."/>
            <person name="Aluvathingal J."/>
            <person name="Sichtig H."/>
        </authorList>
    </citation>
    <scope>NUCLEOTIDE SEQUENCE [LARGE SCALE GENOMIC DNA]</scope>
    <source>
        <strain evidence="5">FDAARGOS_360</strain>
    </source>
</reference>
<dbReference type="EMBL" id="RHLD01000040">
    <property type="protein sequence ID" value="TPP55083.1"/>
    <property type="molecule type" value="Genomic_DNA"/>
</dbReference>
<feature type="region of interest" description="Disordered" evidence="2">
    <location>
        <begin position="1"/>
        <end position="21"/>
    </location>
</feature>
<dbReference type="AlphaFoldDB" id="A0A504Y2H1"/>
<feature type="compositionally biased region" description="Low complexity" evidence="2">
    <location>
        <begin position="104"/>
        <end position="118"/>
    </location>
</feature>
<name>A0A504Y2H1_LEIDO</name>
<dbReference type="InterPro" id="IPR050656">
    <property type="entry name" value="PINX1"/>
</dbReference>
<accession>A0A504Y2H1</accession>
<dbReference type="VEuPathDB" id="TriTrypDB:LdCL_170015100"/>
<proteinExistence type="predicted"/>
<feature type="coiled-coil region" evidence="1">
    <location>
        <begin position="222"/>
        <end position="249"/>
    </location>
</feature>
<dbReference type="InterPro" id="IPR000467">
    <property type="entry name" value="G_patch_dom"/>
</dbReference>
<evidence type="ECO:0000313" key="5">
    <source>
        <dbReference type="Proteomes" id="UP000318821"/>
    </source>
</evidence>
<organism evidence="4 5">
    <name type="scientific">Leishmania donovani</name>
    <dbReference type="NCBI Taxonomy" id="5661"/>
    <lineage>
        <taxon>Eukaryota</taxon>
        <taxon>Discoba</taxon>
        <taxon>Euglenozoa</taxon>
        <taxon>Kinetoplastea</taxon>
        <taxon>Metakinetoplastina</taxon>
        <taxon>Trypanosomatida</taxon>
        <taxon>Trypanosomatidae</taxon>
        <taxon>Leishmaniinae</taxon>
        <taxon>Leishmania</taxon>
    </lineage>
</organism>
<dbReference type="Proteomes" id="UP000318821">
    <property type="component" value="Unassembled WGS sequence"/>
</dbReference>
<keyword evidence="1" id="KW-0175">Coiled coil</keyword>
<gene>
    <name evidence="4" type="ORF">CGC20_37640</name>
</gene>
<dbReference type="GO" id="GO:0003676">
    <property type="term" value="F:nucleic acid binding"/>
    <property type="evidence" value="ECO:0007669"/>
    <property type="project" value="InterPro"/>
</dbReference>
<dbReference type="PANTHER" id="PTHR23149:SF9">
    <property type="entry name" value="G PATCH DOMAIN-CONTAINING PROTEIN 4"/>
    <property type="match status" value="1"/>
</dbReference>
<sequence length="567" mass="60926">MSALAKKMMEKYGWKEGEGLGKERSGIKSYVKVARRDPHIATGLGHAADPAQGGSLASTHAVELDAIYSQLHKETRKRQRQSNKARVDQGDTSEDEVDNGGELSDVSSTSSGASSSSSADRKSEGKMAVAARAAVKRQHRTPSSSPSNSGNDGDDRTDSKRSKGEHIGDVTRMSDKELFQRCGGVRLGRAAVASAAPSSTLSTLTHAVDQLREFTRRTQHTLRTQEETIRLMQQELLLLTRRVAQLESTADGLHGKLNEVHRSIGEVVLGQRNTDLLVQQMERRHLAGPAAQKRRQLRHTRLQHAQLAEQVSILQARLDQLTTNIFAADRLGAVVDRMAASGIDKEKVAASVLPSESPSSRASLLQRLQRRYALGTFTDAAGVTRLSSQVVRVHNVPLNMGAMEVRELCVQHVCTGKNADELVSCMVHRSTDSIPAVAAVAGHARHPVQEGVDSPTDAAAPRYLSRKATSKTSSSSLASADAAALGDLPRSDTVAAIRPNTKTLEVVFTSAAAAVRALQVLNGMYLRPTLHGTPLPLVVEPVVSADVLAALKAWEEEAAAASQHLTK</sequence>
<dbReference type="VEuPathDB" id="TriTrypDB:LDHU3_17.1320"/>